<dbReference type="PANTHER" id="PTHR30352">
    <property type="entry name" value="PYRUVATE FORMATE-LYASE-ACTIVATING ENZYME"/>
    <property type="match status" value="1"/>
</dbReference>
<evidence type="ECO:0000256" key="3">
    <source>
        <dbReference type="ARBA" id="ARBA00022691"/>
    </source>
</evidence>
<dbReference type="GO" id="GO:0046872">
    <property type="term" value="F:metal ion binding"/>
    <property type="evidence" value="ECO:0007669"/>
    <property type="project" value="UniProtKB-KW"/>
</dbReference>
<accession>A0A645GZ40</accession>
<dbReference type="InterPro" id="IPR058240">
    <property type="entry name" value="rSAM_sf"/>
</dbReference>
<keyword evidence="8" id="KW-0560">Oxidoreductase</keyword>
<comment type="cofactor">
    <cofactor evidence="1">
        <name>[4Fe-4S] cluster</name>
        <dbReference type="ChEBI" id="CHEBI:49883"/>
    </cofactor>
</comment>
<keyword evidence="2" id="KW-0004">4Fe-4S</keyword>
<organism evidence="8">
    <name type="scientific">bioreactor metagenome</name>
    <dbReference type="NCBI Taxonomy" id="1076179"/>
    <lineage>
        <taxon>unclassified sequences</taxon>
        <taxon>metagenomes</taxon>
        <taxon>ecological metagenomes</taxon>
    </lineage>
</organism>
<proteinExistence type="predicted"/>
<evidence type="ECO:0000259" key="7">
    <source>
        <dbReference type="PROSITE" id="PS51918"/>
    </source>
</evidence>
<dbReference type="InterPro" id="IPR034457">
    <property type="entry name" value="Organic_radical-activating"/>
</dbReference>
<dbReference type="Pfam" id="PF04055">
    <property type="entry name" value="Radical_SAM"/>
    <property type="match status" value="1"/>
</dbReference>
<keyword evidence="4" id="KW-0479">Metal-binding</keyword>
<dbReference type="InterPro" id="IPR007197">
    <property type="entry name" value="rSAM"/>
</dbReference>
<evidence type="ECO:0000256" key="2">
    <source>
        <dbReference type="ARBA" id="ARBA00022485"/>
    </source>
</evidence>
<feature type="domain" description="Radical SAM core" evidence="7">
    <location>
        <begin position="1"/>
        <end position="211"/>
    </location>
</feature>
<gene>
    <name evidence="8" type="primary">hpdA_14</name>
    <name evidence="8" type="ORF">SDC9_179551</name>
</gene>
<sequence>MWCSNPESQPLTPLPGEQAKVYTVEELVAELIKDKPFYDESGGGVTLTGGEALLFPEFVLALTRALHAEGIHVAIETAACVPEDVFARVLACVDFAYIDLKHYDDTKHREGTGVGYALILRNIAAALKSETPVVVRIPVIPGFNDSPADMAGFAEALARLGANEVQLLPFHTLGESKYNRLNLPYAYEGIRAMRDADVSAFANVLEEAGISVQIGG</sequence>
<evidence type="ECO:0000256" key="4">
    <source>
        <dbReference type="ARBA" id="ARBA00022723"/>
    </source>
</evidence>
<evidence type="ECO:0000256" key="1">
    <source>
        <dbReference type="ARBA" id="ARBA00001966"/>
    </source>
</evidence>
<dbReference type="PROSITE" id="PS51918">
    <property type="entry name" value="RADICAL_SAM"/>
    <property type="match status" value="1"/>
</dbReference>
<protein>
    <submittedName>
        <fullName evidence="8">4-hydroxyphenylacetate decarboxylase activating enzyme</fullName>
        <ecNumber evidence="8">1.97.1.-</ecNumber>
    </submittedName>
</protein>
<dbReference type="PANTHER" id="PTHR30352:SF4">
    <property type="entry name" value="PYRUVATE FORMATE-LYASE 2-ACTIVATING ENZYME"/>
    <property type="match status" value="1"/>
</dbReference>
<evidence type="ECO:0000313" key="8">
    <source>
        <dbReference type="EMBL" id="MPN32075.1"/>
    </source>
</evidence>
<dbReference type="SUPFAM" id="SSF102114">
    <property type="entry name" value="Radical SAM enzymes"/>
    <property type="match status" value="1"/>
</dbReference>
<name>A0A645GZ40_9ZZZZ</name>
<dbReference type="AlphaFoldDB" id="A0A645GZ40"/>
<keyword evidence="6" id="KW-0411">Iron-sulfur</keyword>
<keyword evidence="3" id="KW-0949">S-adenosyl-L-methionine</keyword>
<dbReference type="CDD" id="cd01335">
    <property type="entry name" value="Radical_SAM"/>
    <property type="match status" value="1"/>
</dbReference>
<dbReference type="NCBIfam" id="TIGR02494">
    <property type="entry name" value="PFLE_PFLC"/>
    <property type="match status" value="1"/>
</dbReference>
<dbReference type="EMBL" id="VSSQ01083881">
    <property type="protein sequence ID" value="MPN32075.1"/>
    <property type="molecule type" value="Genomic_DNA"/>
</dbReference>
<dbReference type="Gene3D" id="3.80.30.10">
    <property type="entry name" value="pyruvate-formate lyase- activating enzyme"/>
    <property type="match status" value="1"/>
</dbReference>
<reference evidence="8" key="1">
    <citation type="submission" date="2019-08" db="EMBL/GenBank/DDBJ databases">
        <authorList>
            <person name="Kucharzyk K."/>
            <person name="Murdoch R.W."/>
            <person name="Higgins S."/>
            <person name="Loffler F."/>
        </authorList>
    </citation>
    <scope>NUCLEOTIDE SEQUENCE</scope>
</reference>
<evidence type="ECO:0000256" key="6">
    <source>
        <dbReference type="ARBA" id="ARBA00023014"/>
    </source>
</evidence>
<dbReference type="GO" id="GO:0051539">
    <property type="term" value="F:4 iron, 4 sulfur cluster binding"/>
    <property type="evidence" value="ECO:0007669"/>
    <property type="project" value="UniProtKB-KW"/>
</dbReference>
<dbReference type="EC" id="1.97.1.-" evidence="8"/>
<keyword evidence="5" id="KW-0408">Iron</keyword>
<dbReference type="GO" id="GO:0016491">
    <property type="term" value="F:oxidoreductase activity"/>
    <property type="evidence" value="ECO:0007669"/>
    <property type="project" value="UniProtKB-KW"/>
</dbReference>
<comment type="caution">
    <text evidence="8">The sequence shown here is derived from an EMBL/GenBank/DDBJ whole genome shotgun (WGS) entry which is preliminary data.</text>
</comment>
<evidence type="ECO:0000256" key="5">
    <source>
        <dbReference type="ARBA" id="ARBA00023004"/>
    </source>
</evidence>